<reference evidence="4" key="2">
    <citation type="submission" date="2020-09" db="EMBL/GenBank/DDBJ databases">
        <authorList>
            <person name="Sun Q."/>
            <person name="Sedlacek I."/>
        </authorList>
    </citation>
    <scope>NUCLEOTIDE SEQUENCE</scope>
    <source>
        <strain evidence="4">CCM 8711</strain>
    </source>
</reference>
<dbReference type="PANTHER" id="PTHR43695:SF1">
    <property type="entry name" value="RHAMNOGALACTURONAN ACETYLESTERASE"/>
    <property type="match status" value="1"/>
</dbReference>
<protein>
    <submittedName>
        <fullName evidence="4">Rhamnogalacturonan acetylesterase RhgT</fullName>
    </submittedName>
</protein>
<dbReference type="Pfam" id="PF13472">
    <property type="entry name" value="Lipase_GDSL_2"/>
    <property type="match status" value="1"/>
</dbReference>
<dbReference type="AlphaFoldDB" id="A0A917N139"/>
<dbReference type="Proteomes" id="UP000662074">
    <property type="component" value="Unassembled WGS sequence"/>
</dbReference>
<keyword evidence="2" id="KW-0378">Hydrolase</keyword>
<evidence type="ECO:0000256" key="2">
    <source>
        <dbReference type="ARBA" id="ARBA00022801"/>
    </source>
</evidence>
<proteinExistence type="inferred from homology"/>
<evidence type="ECO:0000259" key="3">
    <source>
        <dbReference type="Pfam" id="PF13472"/>
    </source>
</evidence>
<feature type="domain" description="SGNH hydrolase-type esterase" evidence="3">
    <location>
        <begin position="49"/>
        <end position="241"/>
    </location>
</feature>
<sequence>MLKAGVERELLNKFKRVTMMKNKWFFLLIGVLMVSLTLPQQRKIRVYMVGDSTMANKAANKFPETGWGQVFNEYFNSSVTIFNHAQNGRSTKSFINEKRWQVVLDSLKQGDYVFIEFGHNDEKVEKPAVGTTLDEFRTNLIKYVSEARAKKAIPVLLTPVERRSFKDGQLADSHGKYPDVIREVAKEYKVPFIDMQLKSRATLVSVGEGPSAKLFLQGDSGVLANYPKGVKDNTHFNQDGAKTMAGLAAQGVKELNLPLAKYLK</sequence>
<dbReference type="InterPro" id="IPR036514">
    <property type="entry name" value="SGNH_hydro_sf"/>
</dbReference>
<evidence type="ECO:0000313" key="4">
    <source>
        <dbReference type="EMBL" id="GGI50463.1"/>
    </source>
</evidence>
<dbReference type="InterPro" id="IPR013830">
    <property type="entry name" value="SGNH_hydro"/>
</dbReference>
<comment type="caution">
    <text evidence="4">The sequence shown here is derived from an EMBL/GenBank/DDBJ whole genome shotgun (WGS) entry which is preliminary data.</text>
</comment>
<dbReference type="EMBL" id="BMDO01000004">
    <property type="protein sequence ID" value="GGI50463.1"/>
    <property type="molecule type" value="Genomic_DNA"/>
</dbReference>
<keyword evidence="5" id="KW-1185">Reference proteome</keyword>
<evidence type="ECO:0000313" key="5">
    <source>
        <dbReference type="Proteomes" id="UP000662074"/>
    </source>
</evidence>
<name>A0A917N139_9SPHI</name>
<dbReference type="CDD" id="cd01821">
    <property type="entry name" value="Rhamnogalacturan_acetylesterase_like"/>
    <property type="match status" value="1"/>
</dbReference>
<dbReference type="Gene3D" id="3.40.50.1110">
    <property type="entry name" value="SGNH hydrolase"/>
    <property type="match status" value="1"/>
</dbReference>
<dbReference type="InterPro" id="IPR037459">
    <property type="entry name" value="RhgT-like"/>
</dbReference>
<dbReference type="GO" id="GO:0016788">
    <property type="term" value="F:hydrolase activity, acting on ester bonds"/>
    <property type="evidence" value="ECO:0007669"/>
    <property type="project" value="UniProtKB-ARBA"/>
</dbReference>
<dbReference type="SUPFAM" id="SSF52266">
    <property type="entry name" value="SGNH hydrolase"/>
    <property type="match status" value="1"/>
</dbReference>
<gene>
    <name evidence="4" type="primary">rhgT</name>
    <name evidence="4" type="ORF">GCM10011425_16750</name>
</gene>
<evidence type="ECO:0000256" key="1">
    <source>
        <dbReference type="ARBA" id="ARBA00008668"/>
    </source>
</evidence>
<dbReference type="PANTHER" id="PTHR43695">
    <property type="entry name" value="PUTATIVE (AFU_ORTHOLOGUE AFUA_2G17250)-RELATED"/>
    <property type="match status" value="1"/>
</dbReference>
<accession>A0A917N139</accession>
<comment type="similarity">
    <text evidence="1">Belongs to the 'GDSL' lipolytic enzyme family.</text>
</comment>
<reference evidence="4" key="1">
    <citation type="journal article" date="2014" name="Int. J. Syst. Evol. Microbiol.">
        <title>Complete genome sequence of Corynebacterium casei LMG S-19264T (=DSM 44701T), isolated from a smear-ripened cheese.</title>
        <authorList>
            <consortium name="US DOE Joint Genome Institute (JGI-PGF)"/>
            <person name="Walter F."/>
            <person name="Albersmeier A."/>
            <person name="Kalinowski J."/>
            <person name="Ruckert C."/>
        </authorList>
    </citation>
    <scope>NUCLEOTIDE SEQUENCE</scope>
    <source>
        <strain evidence="4">CCM 8711</strain>
    </source>
</reference>
<organism evidence="4 5">
    <name type="scientific">Mucilaginibacter galii</name>
    <dbReference type="NCBI Taxonomy" id="2005073"/>
    <lineage>
        <taxon>Bacteria</taxon>
        <taxon>Pseudomonadati</taxon>
        <taxon>Bacteroidota</taxon>
        <taxon>Sphingobacteriia</taxon>
        <taxon>Sphingobacteriales</taxon>
        <taxon>Sphingobacteriaceae</taxon>
        <taxon>Mucilaginibacter</taxon>
    </lineage>
</organism>